<dbReference type="OrthoDB" id="4560923at2"/>
<dbReference type="AlphaFoldDB" id="A0A1B8SI40"/>
<dbReference type="Pfam" id="PF10604">
    <property type="entry name" value="Polyketide_cyc2"/>
    <property type="match status" value="1"/>
</dbReference>
<dbReference type="InterPro" id="IPR023393">
    <property type="entry name" value="START-like_dom_sf"/>
</dbReference>
<reference evidence="1 2" key="1">
    <citation type="submission" date="2015-06" db="EMBL/GenBank/DDBJ databases">
        <title>Genome sequence of Mycobacterium kumamotonense strain Roo.</title>
        <authorList>
            <person name="Greninger A.L."/>
            <person name="Cunningham G."/>
            <person name="Miller S."/>
        </authorList>
    </citation>
    <scope>NUCLEOTIDE SEQUENCE [LARGE SCALE GENOMIC DNA]</scope>
    <source>
        <strain evidence="1 2">Roo</strain>
    </source>
</reference>
<evidence type="ECO:0000313" key="2">
    <source>
        <dbReference type="Proteomes" id="UP000092668"/>
    </source>
</evidence>
<dbReference type="SUPFAM" id="SSF55961">
    <property type="entry name" value="Bet v1-like"/>
    <property type="match status" value="1"/>
</dbReference>
<name>A0A1B8SI40_9MYCO</name>
<organism evidence="1 2">
    <name type="scientific">Mycolicibacter kumamotonensis</name>
    <dbReference type="NCBI Taxonomy" id="354243"/>
    <lineage>
        <taxon>Bacteria</taxon>
        <taxon>Bacillati</taxon>
        <taxon>Actinomycetota</taxon>
        <taxon>Actinomycetes</taxon>
        <taxon>Mycobacteriales</taxon>
        <taxon>Mycobacteriaceae</taxon>
        <taxon>Mycolicibacter</taxon>
    </lineage>
</organism>
<keyword evidence="2" id="KW-1185">Reference proteome</keyword>
<dbReference type="Proteomes" id="UP000092668">
    <property type="component" value="Unassembled WGS sequence"/>
</dbReference>
<proteinExistence type="predicted"/>
<evidence type="ECO:0008006" key="3">
    <source>
        <dbReference type="Google" id="ProtNLM"/>
    </source>
</evidence>
<dbReference type="InterPro" id="IPR019587">
    <property type="entry name" value="Polyketide_cyclase/dehydratase"/>
</dbReference>
<dbReference type="CDD" id="cd07812">
    <property type="entry name" value="SRPBCC"/>
    <property type="match status" value="1"/>
</dbReference>
<dbReference type="EMBL" id="LFOE01000007">
    <property type="protein sequence ID" value="OBY32379.1"/>
    <property type="molecule type" value="Genomic_DNA"/>
</dbReference>
<accession>A0A1B8SI40</accession>
<dbReference type="RefSeq" id="WP_065287722.1">
    <property type="nucleotide sequence ID" value="NZ_LFOE01000007.1"/>
</dbReference>
<protein>
    <recommendedName>
        <fullName evidence="3">SRPBCC family protein</fullName>
    </recommendedName>
</protein>
<comment type="caution">
    <text evidence="1">The sequence shown here is derived from an EMBL/GenBank/DDBJ whole genome shotgun (WGS) entry which is preliminary data.</text>
</comment>
<sequence length="150" mass="15972">MTILTASGAIDLPATTVFDYASDYRRMPDWVFGLQTVEPLGSRSAGLGAEFRGTGKVGPISMTGTGCITGWEPGRLITVSLATHNGIEVSATVATTGEWGTTSTQIALTAEYRFPGGIAGKLLQRSVEPMLGAGIRYTERTLRRQCLRVC</sequence>
<dbReference type="Gene3D" id="3.30.530.20">
    <property type="match status" value="1"/>
</dbReference>
<gene>
    <name evidence="1" type="ORF">ACT18_07755</name>
</gene>
<evidence type="ECO:0000313" key="1">
    <source>
        <dbReference type="EMBL" id="OBY32379.1"/>
    </source>
</evidence>